<dbReference type="KEGG" id="osu:NT6N_15840"/>
<proteinExistence type="predicted"/>
<feature type="chain" id="PRO_5043905293" description="Ice-binding protein C-terminal domain-containing protein" evidence="1">
    <location>
        <begin position="23"/>
        <end position="221"/>
    </location>
</feature>
<name>A0AAT9FKR4_9BACT</name>
<sequence length="221" mass="22353">MKINHKLLALIASGAAASAASAATITADLSDAEATSSGGSGAGGNQTILAGVFYSGGPGLTPVFAFQLPTLAAGETFDSATVTLSLDRFSGTPAFNSDLIGLTRIDASPAILGTDWNGPGTLLHDDFLTPASSLGANTSNDFTSWLITQYDGGANAGQFIFIQADSAGLTTGGTVGYHLDTANNVTVANRPVLNYTTVVPEPSSAALLGLGGLTLIMRRRK</sequence>
<keyword evidence="1" id="KW-0732">Signal</keyword>
<evidence type="ECO:0000313" key="3">
    <source>
        <dbReference type="EMBL" id="BDS06544.1"/>
    </source>
</evidence>
<feature type="signal peptide" evidence="1">
    <location>
        <begin position="1"/>
        <end position="22"/>
    </location>
</feature>
<dbReference type="AlphaFoldDB" id="A0AAT9FKR4"/>
<protein>
    <recommendedName>
        <fullName evidence="2">Ice-binding protein C-terminal domain-containing protein</fullName>
    </recommendedName>
</protein>
<dbReference type="EMBL" id="AP026866">
    <property type="protein sequence ID" value="BDS06544.1"/>
    <property type="molecule type" value="Genomic_DNA"/>
</dbReference>
<evidence type="ECO:0000259" key="2">
    <source>
        <dbReference type="Pfam" id="PF07589"/>
    </source>
</evidence>
<feature type="domain" description="Ice-binding protein C-terminal" evidence="2">
    <location>
        <begin position="199"/>
        <end position="220"/>
    </location>
</feature>
<organism evidence="3">
    <name type="scientific">Oceaniferula spumae</name>
    <dbReference type="NCBI Taxonomy" id="2979115"/>
    <lineage>
        <taxon>Bacteria</taxon>
        <taxon>Pseudomonadati</taxon>
        <taxon>Verrucomicrobiota</taxon>
        <taxon>Verrucomicrobiia</taxon>
        <taxon>Verrucomicrobiales</taxon>
        <taxon>Verrucomicrobiaceae</taxon>
        <taxon>Oceaniferula</taxon>
    </lineage>
</organism>
<reference evidence="3" key="1">
    <citation type="submission" date="2024-07" db="EMBL/GenBank/DDBJ databases">
        <title>Complete genome sequence of Verrucomicrobiaceae bacterium NT6N.</title>
        <authorList>
            <person name="Huang C."/>
            <person name="Takami H."/>
            <person name="Hamasaki K."/>
        </authorList>
    </citation>
    <scope>NUCLEOTIDE SEQUENCE</scope>
    <source>
        <strain evidence="3">NT6N</strain>
    </source>
</reference>
<accession>A0AAT9FKR4</accession>
<dbReference type="InterPro" id="IPR013424">
    <property type="entry name" value="Ice-binding_C"/>
</dbReference>
<dbReference type="Pfam" id="PF07589">
    <property type="entry name" value="PEP-CTERM"/>
    <property type="match status" value="1"/>
</dbReference>
<gene>
    <name evidence="3" type="ORF">NT6N_15840</name>
</gene>
<evidence type="ECO:0000256" key="1">
    <source>
        <dbReference type="SAM" id="SignalP"/>
    </source>
</evidence>
<dbReference type="NCBIfam" id="TIGR02595">
    <property type="entry name" value="PEP_CTERM"/>
    <property type="match status" value="1"/>
</dbReference>